<organism evidence="2 3">
    <name type="scientific">Eutrema salsugineum</name>
    <name type="common">Saltwater cress</name>
    <name type="synonym">Sisymbrium salsugineum</name>
    <dbReference type="NCBI Taxonomy" id="72664"/>
    <lineage>
        <taxon>Eukaryota</taxon>
        <taxon>Viridiplantae</taxon>
        <taxon>Streptophyta</taxon>
        <taxon>Embryophyta</taxon>
        <taxon>Tracheophyta</taxon>
        <taxon>Spermatophyta</taxon>
        <taxon>Magnoliopsida</taxon>
        <taxon>eudicotyledons</taxon>
        <taxon>Gunneridae</taxon>
        <taxon>Pentapetalae</taxon>
        <taxon>rosids</taxon>
        <taxon>malvids</taxon>
        <taxon>Brassicales</taxon>
        <taxon>Brassicaceae</taxon>
        <taxon>Eutremeae</taxon>
        <taxon>Eutrema</taxon>
    </lineage>
</organism>
<gene>
    <name evidence="2" type="ORF">EUTSA_v10017988mg</name>
</gene>
<dbReference type="EMBL" id="KI517385">
    <property type="protein sequence ID" value="ESQ51216.1"/>
    <property type="molecule type" value="Genomic_DNA"/>
</dbReference>
<sequence>MEVVSLVFLLDKVLVVLVNVDTNSKTSVTVNNLAVHARYLFRSLHNRLSFLFCTSTTGYKFYPYAKNKI</sequence>
<dbReference type="KEGG" id="eus:EUTSA_v10017988mg"/>
<accession>V4NWI7</accession>
<evidence type="ECO:0008006" key="4">
    <source>
        <dbReference type="Google" id="ProtNLM"/>
    </source>
</evidence>
<dbReference type="AlphaFoldDB" id="V4NWI7"/>
<name>V4NWI7_EUTSA</name>
<evidence type="ECO:0000256" key="1">
    <source>
        <dbReference type="SAM" id="SignalP"/>
    </source>
</evidence>
<evidence type="ECO:0000313" key="3">
    <source>
        <dbReference type="Proteomes" id="UP000030689"/>
    </source>
</evidence>
<reference evidence="2 3" key="1">
    <citation type="journal article" date="2013" name="Front. Plant Sci.">
        <title>The Reference Genome of the Halophytic Plant Eutrema salsugineum.</title>
        <authorList>
            <person name="Yang R."/>
            <person name="Jarvis D.E."/>
            <person name="Chen H."/>
            <person name="Beilstein M.A."/>
            <person name="Grimwood J."/>
            <person name="Jenkins J."/>
            <person name="Shu S."/>
            <person name="Prochnik S."/>
            <person name="Xin M."/>
            <person name="Ma C."/>
            <person name="Schmutz J."/>
            <person name="Wing R.A."/>
            <person name="Mitchell-Olds T."/>
            <person name="Schumaker K.S."/>
            <person name="Wang X."/>
        </authorList>
    </citation>
    <scope>NUCLEOTIDE SEQUENCE [LARGE SCALE GENOMIC DNA]</scope>
</reference>
<evidence type="ECO:0000313" key="2">
    <source>
        <dbReference type="EMBL" id="ESQ51216.1"/>
    </source>
</evidence>
<keyword evidence="3" id="KW-1185">Reference proteome</keyword>
<feature type="chain" id="PRO_5013243585" description="Secreted protein" evidence="1">
    <location>
        <begin position="16"/>
        <end position="69"/>
    </location>
</feature>
<protein>
    <recommendedName>
        <fullName evidence="4">Secreted protein</fullName>
    </recommendedName>
</protein>
<keyword evidence="1" id="KW-0732">Signal</keyword>
<proteinExistence type="predicted"/>
<feature type="signal peptide" evidence="1">
    <location>
        <begin position="1"/>
        <end position="15"/>
    </location>
</feature>
<dbReference type="Gramene" id="ESQ51216">
    <property type="protein sequence ID" value="ESQ51216"/>
    <property type="gene ID" value="EUTSA_v10017988mg"/>
</dbReference>
<dbReference type="Proteomes" id="UP000030689">
    <property type="component" value="Unassembled WGS sequence"/>
</dbReference>